<keyword evidence="6" id="KW-0723">Serine/threonine-protein kinase</keyword>
<dbReference type="InterPro" id="IPR011009">
    <property type="entry name" value="Kinase-like_dom_sf"/>
</dbReference>
<keyword evidence="9" id="KW-1185">Reference proteome</keyword>
<feature type="binding site" evidence="5">
    <location>
        <position position="33"/>
    </location>
    <ligand>
        <name>ATP</name>
        <dbReference type="ChEBI" id="CHEBI:30616"/>
    </ligand>
</feature>
<dbReference type="InterPro" id="IPR050117">
    <property type="entry name" value="MAPK"/>
</dbReference>
<dbReference type="Pfam" id="PF00069">
    <property type="entry name" value="Pkinase"/>
    <property type="match status" value="1"/>
</dbReference>
<evidence type="ECO:0000256" key="3">
    <source>
        <dbReference type="ARBA" id="ARBA00022777"/>
    </source>
</evidence>
<sequence length="294" mass="33186">MENYKLVRKLGCGKYSIVWEAIDKTTNEVVAIKELFQEYNSLTECINLPELQSLWYLNGHPNIVELKHSMFGNNKFFLIFECMDTNLRKVINQYIIEDKVFSEADIRNMMLQILQAVEHIHGVGYLHRDLKPENLLVSKNVVKVADLGAAKELSSGPPYTTCCATSGFYSAPELMLENPNHYGPAVDIWAVGAIMAELFILQRLFPGALELIEKHHICSILQAQRKHKGIDGKKTIDTRGDHVHSTKIVDSVALLIDNASIEALDLIAAMCSWCPSERPTASEALQHQFFKNDK</sequence>
<dbReference type="EMBL" id="CM026422">
    <property type="protein sequence ID" value="KAG0587931.1"/>
    <property type="molecule type" value="Genomic_DNA"/>
</dbReference>
<name>A0A8T0IZ50_CERPU</name>
<evidence type="ECO:0000256" key="4">
    <source>
        <dbReference type="ARBA" id="ARBA00022840"/>
    </source>
</evidence>
<dbReference type="SUPFAM" id="SSF56112">
    <property type="entry name" value="Protein kinase-like (PK-like)"/>
    <property type="match status" value="1"/>
</dbReference>
<keyword evidence="2 5" id="KW-0547">Nucleotide-binding</keyword>
<dbReference type="InterPro" id="IPR017441">
    <property type="entry name" value="Protein_kinase_ATP_BS"/>
</dbReference>
<reference evidence="8" key="1">
    <citation type="submission" date="2020-06" db="EMBL/GenBank/DDBJ databases">
        <title>WGS assembly of Ceratodon purpureus strain R40.</title>
        <authorList>
            <person name="Carey S.B."/>
            <person name="Jenkins J."/>
            <person name="Shu S."/>
            <person name="Lovell J.T."/>
            <person name="Sreedasyam A."/>
            <person name="Maumus F."/>
            <person name="Tiley G.P."/>
            <person name="Fernandez-Pozo N."/>
            <person name="Barry K."/>
            <person name="Chen C."/>
            <person name="Wang M."/>
            <person name="Lipzen A."/>
            <person name="Daum C."/>
            <person name="Saski C.A."/>
            <person name="Payton A.C."/>
            <person name="Mcbreen J.C."/>
            <person name="Conrad R.E."/>
            <person name="Kollar L.M."/>
            <person name="Olsson S."/>
            <person name="Huttunen S."/>
            <person name="Landis J.B."/>
            <person name="Wickett N.J."/>
            <person name="Johnson M.G."/>
            <person name="Rensing S.A."/>
            <person name="Grimwood J."/>
            <person name="Schmutz J."/>
            <person name="Mcdaniel S.F."/>
        </authorList>
    </citation>
    <scope>NUCLEOTIDE SEQUENCE</scope>
    <source>
        <strain evidence="8">R40</strain>
    </source>
</reference>
<evidence type="ECO:0000256" key="2">
    <source>
        <dbReference type="ARBA" id="ARBA00022741"/>
    </source>
</evidence>
<dbReference type="Gene3D" id="1.10.510.10">
    <property type="entry name" value="Transferase(Phosphotransferase) domain 1"/>
    <property type="match status" value="1"/>
</dbReference>
<dbReference type="PROSITE" id="PS00108">
    <property type="entry name" value="PROTEIN_KINASE_ST"/>
    <property type="match status" value="1"/>
</dbReference>
<dbReference type="Proteomes" id="UP000822688">
    <property type="component" value="Chromosome 2"/>
</dbReference>
<proteinExistence type="inferred from homology"/>
<dbReference type="InterPro" id="IPR008271">
    <property type="entry name" value="Ser/Thr_kinase_AS"/>
</dbReference>
<dbReference type="AlphaFoldDB" id="A0A8T0IZ50"/>
<evidence type="ECO:0000313" key="9">
    <source>
        <dbReference type="Proteomes" id="UP000822688"/>
    </source>
</evidence>
<dbReference type="GO" id="GO:0004674">
    <property type="term" value="F:protein serine/threonine kinase activity"/>
    <property type="evidence" value="ECO:0007669"/>
    <property type="project" value="UniProtKB-KW"/>
</dbReference>
<dbReference type="Gene3D" id="3.30.200.20">
    <property type="entry name" value="Phosphorylase Kinase, domain 1"/>
    <property type="match status" value="1"/>
</dbReference>
<dbReference type="InterPro" id="IPR000719">
    <property type="entry name" value="Prot_kinase_dom"/>
</dbReference>
<evidence type="ECO:0000256" key="5">
    <source>
        <dbReference type="PROSITE-ProRule" id="PRU10141"/>
    </source>
</evidence>
<dbReference type="PROSITE" id="PS50011">
    <property type="entry name" value="PROTEIN_KINASE_DOM"/>
    <property type="match status" value="1"/>
</dbReference>
<dbReference type="SMART" id="SM00220">
    <property type="entry name" value="S_TKc"/>
    <property type="match status" value="1"/>
</dbReference>
<dbReference type="PROSITE" id="PS00107">
    <property type="entry name" value="PROTEIN_KINASE_ATP"/>
    <property type="match status" value="1"/>
</dbReference>
<evidence type="ECO:0000259" key="7">
    <source>
        <dbReference type="PROSITE" id="PS50011"/>
    </source>
</evidence>
<gene>
    <name evidence="8" type="ORF">KC19_2G202500</name>
</gene>
<dbReference type="GO" id="GO:0005524">
    <property type="term" value="F:ATP binding"/>
    <property type="evidence" value="ECO:0007669"/>
    <property type="project" value="UniProtKB-UniRule"/>
</dbReference>
<dbReference type="PANTHER" id="PTHR24055">
    <property type="entry name" value="MITOGEN-ACTIVATED PROTEIN KINASE"/>
    <property type="match status" value="1"/>
</dbReference>
<keyword evidence="4 5" id="KW-0067">ATP-binding</keyword>
<evidence type="ECO:0000313" key="8">
    <source>
        <dbReference type="EMBL" id="KAG0587931.1"/>
    </source>
</evidence>
<evidence type="ECO:0000256" key="1">
    <source>
        <dbReference type="ARBA" id="ARBA00022679"/>
    </source>
</evidence>
<feature type="domain" description="Protein kinase" evidence="7">
    <location>
        <begin position="4"/>
        <end position="290"/>
    </location>
</feature>
<keyword evidence="3" id="KW-0418">Kinase</keyword>
<accession>A0A8T0IZ50</accession>
<evidence type="ECO:0000256" key="6">
    <source>
        <dbReference type="RuleBase" id="RU000304"/>
    </source>
</evidence>
<protein>
    <recommendedName>
        <fullName evidence="7">Protein kinase domain-containing protein</fullName>
    </recommendedName>
</protein>
<keyword evidence="1" id="KW-0808">Transferase</keyword>
<comment type="similarity">
    <text evidence="6">Belongs to the protein kinase superfamily.</text>
</comment>
<organism evidence="8 9">
    <name type="scientific">Ceratodon purpureus</name>
    <name type="common">Fire moss</name>
    <name type="synonym">Dicranum purpureum</name>
    <dbReference type="NCBI Taxonomy" id="3225"/>
    <lineage>
        <taxon>Eukaryota</taxon>
        <taxon>Viridiplantae</taxon>
        <taxon>Streptophyta</taxon>
        <taxon>Embryophyta</taxon>
        <taxon>Bryophyta</taxon>
        <taxon>Bryophytina</taxon>
        <taxon>Bryopsida</taxon>
        <taxon>Dicranidae</taxon>
        <taxon>Pseudoditrichales</taxon>
        <taxon>Ditrichaceae</taxon>
        <taxon>Ceratodon</taxon>
    </lineage>
</organism>
<comment type="caution">
    <text evidence="8">The sequence shown here is derived from an EMBL/GenBank/DDBJ whole genome shotgun (WGS) entry which is preliminary data.</text>
</comment>